<name>A0A2H0N687_9BACT</name>
<proteinExistence type="predicted"/>
<dbReference type="InterPro" id="IPR000086">
    <property type="entry name" value="NUDIX_hydrolase_dom"/>
</dbReference>
<evidence type="ECO:0000256" key="2">
    <source>
        <dbReference type="ARBA" id="ARBA00022801"/>
    </source>
</evidence>
<organism evidence="4 5">
    <name type="scientific">Candidatus Magasanikbacteria bacterium CG11_big_fil_rev_8_21_14_0_20_39_34</name>
    <dbReference type="NCBI Taxonomy" id="1974653"/>
    <lineage>
        <taxon>Bacteria</taxon>
        <taxon>Candidatus Magasanikiibacteriota</taxon>
    </lineage>
</organism>
<evidence type="ECO:0000256" key="1">
    <source>
        <dbReference type="ARBA" id="ARBA00001946"/>
    </source>
</evidence>
<keyword evidence="2" id="KW-0378">Hydrolase</keyword>
<evidence type="ECO:0000259" key="3">
    <source>
        <dbReference type="PROSITE" id="PS51462"/>
    </source>
</evidence>
<dbReference type="InterPro" id="IPR020476">
    <property type="entry name" value="Nudix_hydrolase"/>
</dbReference>
<dbReference type="AlphaFoldDB" id="A0A2H0N687"/>
<dbReference type="Pfam" id="PF00293">
    <property type="entry name" value="NUDIX"/>
    <property type="match status" value="1"/>
</dbReference>
<dbReference type="GO" id="GO:0016787">
    <property type="term" value="F:hydrolase activity"/>
    <property type="evidence" value="ECO:0007669"/>
    <property type="project" value="UniProtKB-KW"/>
</dbReference>
<dbReference type="SUPFAM" id="SSF55811">
    <property type="entry name" value="Nudix"/>
    <property type="match status" value="1"/>
</dbReference>
<sequence>MPIFYNAHFEQIEKPNHKPVHIRAAGYAFIEQEDSVLLMKPTWSKFFECPGGGIDPGESVIEAVIRECREETGYDVEVSDITPFTATESFYVSPSNGEFYQNYGLFFTAKLLNNIQDKTAIFEYEVDMLKWIPKKDITEDIIHPTHWKALKIILNK</sequence>
<protein>
    <recommendedName>
        <fullName evidence="3">Nudix hydrolase domain-containing protein</fullName>
    </recommendedName>
</protein>
<dbReference type="PRINTS" id="PR00502">
    <property type="entry name" value="NUDIXFAMILY"/>
</dbReference>
<evidence type="ECO:0000313" key="4">
    <source>
        <dbReference type="EMBL" id="PIR04402.1"/>
    </source>
</evidence>
<dbReference type="PROSITE" id="PS51462">
    <property type="entry name" value="NUDIX"/>
    <property type="match status" value="1"/>
</dbReference>
<dbReference type="EMBL" id="PCWN01000003">
    <property type="protein sequence ID" value="PIR04402.1"/>
    <property type="molecule type" value="Genomic_DNA"/>
</dbReference>
<reference evidence="4 5" key="1">
    <citation type="submission" date="2017-09" db="EMBL/GenBank/DDBJ databases">
        <title>Depth-based differentiation of microbial function through sediment-hosted aquifers and enrichment of novel symbionts in the deep terrestrial subsurface.</title>
        <authorList>
            <person name="Probst A.J."/>
            <person name="Ladd B."/>
            <person name="Jarett J.K."/>
            <person name="Geller-Mcgrath D.E."/>
            <person name="Sieber C.M."/>
            <person name="Emerson J.B."/>
            <person name="Anantharaman K."/>
            <person name="Thomas B.C."/>
            <person name="Malmstrom R."/>
            <person name="Stieglmeier M."/>
            <person name="Klingl A."/>
            <person name="Woyke T."/>
            <person name="Ryan C.M."/>
            <person name="Banfield J.F."/>
        </authorList>
    </citation>
    <scope>NUCLEOTIDE SEQUENCE [LARGE SCALE GENOMIC DNA]</scope>
    <source>
        <strain evidence="4">CG11_big_fil_rev_8_21_14_0_20_39_34</strain>
    </source>
</reference>
<dbReference type="InterPro" id="IPR015797">
    <property type="entry name" value="NUDIX_hydrolase-like_dom_sf"/>
</dbReference>
<gene>
    <name evidence="4" type="ORF">COV59_00965</name>
</gene>
<dbReference type="PANTHER" id="PTHR43046">
    <property type="entry name" value="GDP-MANNOSE MANNOSYL HYDROLASE"/>
    <property type="match status" value="1"/>
</dbReference>
<comment type="caution">
    <text evidence="4">The sequence shown here is derived from an EMBL/GenBank/DDBJ whole genome shotgun (WGS) entry which is preliminary data.</text>
</comment>
<feature type="domain" description="Nudix hydrolase" evidence="3">
    <location>
        <begin position="19"/>
        <end position="154"/>
    </location>
</feature>
<evidence type="ECO:0000313" key="5">
    <source>
        <dbReference type="Proteomes" id="UP000229600"/>
    </source>
</evidence>
<dbReference type="Proteomes" id="UP000229600">
    <property type="component" value="Unassembled WGS sequence"/>
</dbReference>
<accession>A0A2H0N687</accession>
<comment type="cofactor">
    <cofactor evidence="1">
        <name>Mg(2+)</name>
        <dbReference type="ChEBI" id="CHEBI:18420"/>
    </cofactor>
</comment>
<dbReference type="Gene3D" id="3.90.79.10">
    <property type="entry name" value="Nucleoside Triphosphate Pyrophosphohydrolase"/>
    <property type="match status" value="1"/>
</dbReference>
<dbReference type="PANTHER" id="PTHR43046:SF14">
    <property type="entry name" value="MUTT_NUDIX FAMILY PROTEIN"/>
    <property type="match status" value="1"/>
</dbReference>